<keyword evidence="1" id="KW-0732">Signal</keyword>
<dbReference type="Proteomes" id="UP000253647">
    <property type="component" value="Unassembled WGS sequence"/>
</dbReference>
<organism evidence="2 3">
    <name type="scientific">Marinobacter nauticus</name>
    <name type="common">Marinobacter hydrocarbonoclasticus</name>
    <name type="synonym">Marinobacter aquaeolei</name>
    <dbReference type="NCBI Taxonomy" id="2743"/>
    <lineage>
        <taxon>Bacteria</taxon>
        <taxon>Pseudomonadati</taxon>
        <taxon>Pseudomonadota</taxon>
        <taxon>Gammaproteobacteria</taxon>
        <taxon>Pseudomonadales</taxon>
        <taxon>Marinobacteraceae</taxon>
        <taxon>Marinobacter</taxon>
    </lineage>
</organism>
<evidence type="ECO:0000256" key="1">
    <source>
        <dbReference type="SAM" id="SignalP"/>
    </source>
</evidence>
<proteinExistence type="predicted"/>
<sequence>MKLRVFSVLVLSMAVIGMSLADDRCTVLPPEASEQAIKVAKMRLLAEVAQDQVEISGRTRIEDHEYQEDIQRVASGYVNSERVLVSESTNSQIKICIQR</sequence>
<comment type="caution">
    <text evidence="2">The sequence shown here is derived from an EMBL/GenBank/DDBJ whole genome shotgun (WGS) entry which is preliminary data.</text>
</comment>
<name>A0A368XA21_MARNT</name>
<evidence type="ECO:0000313" key="3">
    <source>
        <dbReference type="Proteomes" id="UP000253647"/>
    </source>
</evidence>
<feature type="chain" id="PRO_5016628929" evidence="1">
    <location>
        <begin position="22"/>
        <end position="99"/>
    </location>
</feature>
<protein>
    <submittedName>
        <fullName evidence="2">Uncharacterized protein</fullName>
    </submittedName>
</protein>
<dbReference type="EMBL" id="QPJI01000019">
    <property type="protein sequence ID" value="RCW63287.1"/>
    <property type="molecule type" value="Genomic_DNA"/>
</dbReference>
<dbReference type="AlphaFoldDB" id="A0A368XA21"/>
<dbReference type="RefSeq" id="WP_114435320.1">
    <property type="nucleotide sequence ID" value="NZ_QPJI01000019.1"/>
</dbReference>
<gene>
    <name evidence="2" type="ORF">DET61_11954</name>
</gene>
<evidence type="ECO:0000313" key="2">
    <source>
        <dbReference type="EMBL" id="RCW63287.1"/>
    </source>
</evidence>
<accession>A0A368XA21</accession>
<reference evidence="2 3" key="1">
    <citation type="submission" date="2018-07" db="EMBL/GenBank/DDBJ databases">
        <title>Freshwater and sediment microbial communities from various areas in North America, analyzing microbe dynamics in response to fracking.</title>
        <authorList>
            <person name="Lamendella R."/>
        </authorList>
    </citation>
    <scope>NUCLEOTIDE SEQUENCE [LARGE SCALE GENOMIC DNA]</scope>
    <source>
        <strain evidence="2 3">105B</strain>
    </source>
</reference>
<feature type="signal peptide" evidence="1">
    <location>
        <begin position="1"/>
        <end position="21"/>
    </location>
</feature>